<dbReference type="GO" id="GO:0004867">
    <property type="term" value="F:serine-type endopeptidase inhibitor activity"/>
    <property type="evidence" value="ECO:0007669"/>
    <property type="project" value="UniProtKB-KW"/>
</dbReference>
<dbReference type="SMART" id="SM00131">
    <property type="entry name" value="KU"/>
    <property type="match status" value="1"/>
</dbReference>
<dbReference type="InterPro" id="IPR020901">
    <property type="entry name" value="Prtase_inh_Kunz-CS"/>
</dbReference>
<dbReference type="Pfam" id="PF00014">
    <property type="entry name" value="Kunitz_BPTI"/>
    <property type="match status" value="1"/>
</dbReference>
<evidence type="ECO:0000256" key="2">
    <source>
        <dbReference type="ARBA" id="ARBA00022900"/>
    </source>
</evidence>
<dbReference type="PANTHER" id="PTHR10083">
    <property type="entry name" value="KUNITZ-TYPE PROTEASE INHIBITOR-RELATED"/>
    <property type="match status" value="1"/>
</dbReference>
<dbReference type="GO" id="GO:0005615">
    <property type="term" value="C:extracellular space"/>
    <property type="evidence" value="ECO:0007669"/>
    <property type="project" value="TreeGrafter"/>
</dbReference>
<dbReference type="CDD" id="cd00109">
    <property type="entry name" value="Kunitz-type"/>
    <property type="match status" value="1"/>
</dbReference>
<reference evidence="6" key="2">
    <citation type="submission" date="2022-10" db="EMBL/GenBank/DDBJ databases">
        <authorList>
            <consortium name="ENA_rothamsted_submissions"/>
            <consortium name="culmorum"/>
            <person name="King R."/>
        </authorList>
    </citation>
    <scope>NUCLEOTIDE SEQUENCE</scope>
</reference>
<evidence type="ECO:0000259" key="5">
    <source>
        <dbReference type="PROSITE" id="PS50279"/>
    </source>
</evidence>
<dbReference type="EMBL" id="OU895878">
    <property type="protein sequence ID" value="CAG9804959.1"/>
    <property type="molecule type" value="Genomic_DNA"/>
</dbReference>
<dbReference type="PRINTS" id="PR00759">
    <property type="entry name" value="BASICPTASE"/>
</dbReference>
<feature type="signal peptide" evidence="4">
    <location>
        <begin position="1"/>
        <end position="19"/>
    </location>
</feature>
<keyword evidence="2" id="KW-0722">Serine protease inhibitor</keyword>
<dbReference type="PROSITE" id="PS00280">
    <property type="entry name" value="BPTI_KUNITZ_1"/>
    <property type="match status" value="1"/>
</dbReference>
<keyword evidence="4" id="KW-0732">Signal</keyword>
<evidence type="ECO:0000256" key="3">
    <source>
        <dbReference type="ARBA" id="ARBA00023157"/>
    </source>
</evidence>
<dbReference type="AlphaFoldDB" id="A0A9N9RXH9"/>
<evidence type="ECO:0000313" key="6">
    <source>
        <dbReference type="EMBL" id="CAG9804959.1"/>
    </source>
</evidence>
<dbReference type="PROSITE" id="PS50279">
    <property type="entry name" value="BPTI_KUNITZ_2"/>
    <property type="match status" value="1"/>
</dbReference>
<dbReference type="PANTHER" id="PTHR10083:SF374">
    <property type="entry name" value="BPTI_KUNITZ INHIBITOR DOMAIN-CONTAINING PROTEIN"/>
    <property type="match status" value="1"/>
</dbReference>
<keyword evidence="7" id="KW-1185">Reference proteome</keyword>
<reference evidence="6" key="1">
    <citation type="submission" date="2022-01" db="EMBL/GenBank/DDBJ databases">
        <authorList>
            <person name="King R."/>
        </authorList>
    </citation>
    <scope>NUCLEOTIDE SEQUENCE</scope>
</reference>
<feature type="domain" description="BPTI/Kunitz inhibitor" evidence="5">
    <location>
        <begin position="24"/>
        <end position="74"/>
    </location>
</feature>
<accession>A0A9N9RXH9</accession>
<dbReference type="Proteomes" id="UP001153620">
    <property type="component" value="Chromosome 2"/>
</dbReference>
<dbReference type="SUPFAM" id="SSF57362">
    <property type="entry name" value="BPTI-like"/>
    <property type="match status" value="1"/>
</dbReference>
<feature type="chain" id="PRO_5040458873" description="BPTI/Kunitz inhibitor domain-containing protein" evidence="4">
    <location>
        <begin position="20"/>
        <end position="91"/>
    </location>
</feature>
<dbReference type="InterPro" id="IPR002223">
    <property type="entry name" value="Kunitz_BPTI"/>
</dbReference>
<gene>
    <name evidence="6" type="ORF">CHIRRI_LOCUS7836</name>
</gene>
<dbReference type="OrthoDB" id="4473401at2759"/>
<dbReference type="Gene3D" id="4.10.410.10">
    <property type="entry name" value="Pancreatic trypsin inhibitor Kunitz domain"/>
    <property type="match status" value="1"/>
</dbReference>
<dbReference type="FunFam" id="4.10.410.10:FF:000020">
    <property type="entry name" value="Collagen, type VI, alpha 3"/>
    <property type="match status" value="1"/>
</dbReference>
<name>A0A9N9RXH9_9DIPT</name>
<evidence type="ECO:0000313" key="7">
    <source>
        <dbReference type="Proteomes" id="UP001153620"/>
    </source>
</evidence>
<sequence length="91" mass="10161">MKLIILFLQIFVLISIANSQDTDCKSPPEPGVCMANFQSWYYNPETKTCEEFVYGGCGGNQNRYDGKGECLIKCAEGVLKSSLGYVLNMFE</sequence>
<organism evidence="6 7">
    <name type="scientific">Chironomus riparius</name>
    <dbReference type="NCBI Taxonomy" id="315576"/>
    <lineage>
        <taxon>Eukaryota</taxon>
        <taxon>Metazoa</taxon>
        <taxon>Ecdysozoa</taxon>
        <taxon>Arthropoda</taxon>
        <taxon>Hexapoda</taxon>
        <taxon>Insecta</taxon>
        <taxon>Pterygota</taxon>
        <taxon>Neoptera</taxon>
        <taxon>Endopterygota</taxon>
        <taxon>Diptera</taxon>
        <taxon>Nematocera</taxon>
        <taxon>Chironomoidea</taxon>
        <taxon>Chironomidae</taxon>
        <taxon>Chironominae</taxon>
        <taxon>Chironomus</taxon>
    </lineage>
</organism>
<dbReference type="InterPro" id="IPR050098">
    <property type="entry name" value="TFPI/VKTCI-like"/>
</dbReference>
<evidence type="ECO:0000256" key="1">
    <source>
        <dbReference type="ARBA" id="ARBA00022690"/>
    </source>
</evidence>
<proteinExistence type="predicted"/>
<keyword evidence="3" id="KW-1015">Disulfide bond</keyword>
<dbReference type="InterPro" id="IPR036880">
    <property type="entry name" value="Kunitz_BPTI_sf"/>
</dbReference>
<keyword evidence="1" id="KW-0646">Protease inhibitor</keyword>
<protein>
    <recommendedName>
        <fullName evidence="5">BPTI/Kunitz inhibitor domain-containing protein</fullName>
    </recommendedName>
</protein>
<evidence type="ECO:0000256" key="4">
    <source>
        <dbReference type="SAM" id="SignalP"/>
    </source>
</evidence>